<dbReference type="FunFam" id="2.130.10.10:FF:000342">
    <property type="entry name" value="Nuclear distribution protein PAC1"/>
    <property type="match status" value="1"/>
</dbReference>
<dbReference type="GO" id="GO:0000132">
    <property type="term" value="P:establishment of mitotic spindle orientation"/>
    <property type="evidence" value="ECO:0007669"/>
    <property type="project" value="UniProtKB-UniRule"/>
</dbReference>
<evidence type="ECO:0000256" key="2">
    <source>
        <dbReference type="ARBA" id="ARBA00022490"/>
    </source>
</evidence>
<gene>
    <name evidence="11 13" type="primary">LIS1</name>
    <name evidence="11" type="synonym">PAC1</name>
    <name evidence="13" type="ORF">IWQ62_000991</name>
</gene>
<keyword evidence="5 11" id="KW-0493">Microtubule</keyword>
<feature type="repeat" description="WD" evidence="12">
    <location>
        <begin position="221"/>
        <end position="262"/>
    </location>
</feature>
<dbReference type="GO" id="GO:0005875">
    <property type="term" value="C:microtubule associated complex"/>
    <property type="evidence" value="ECO:0007669"/>
    <property type="project" value="UniProtKB-UniRule"/>
</dbReference>
<evidence type="ECO:0000256" key="4">
    <source>
        <dbReference type="ARBA" id="ARBA00022618"/>
    </source>
</evidence>
<dbReference type="AlphaFoldDB" id="A0A9W8ATB3"/>
<dbReference type="GO" id="GO:0005874">
    <property type="term" value="C:microtubule"/>
    <property type="evidence" value="ECO:0007669"/>
    <property type="project" value="UniProtKB-KW"/>
</dbReference>
<keyword evidence="6" id="KW-0677">Repeat</keyword>
<organism evidence="13 14">
    <name type="scientific">Dispira parvispora</name>
    <dbReference type="NCBI Taxonomy" id="1520584"/>
    <lineage>
        <taxon>Eukaryota</taxon>
        <taxon>Fungi</taxon>
        <taxon>Fungi incertae sedis</taxon>
        <taxon>Zoopagomycota</taxon>
        <taxon>Kickxellomycotina</taxon>
        <taxon>Dimargaritomycetes</taxon>
        <taxon>Dimargaritales</taxon>
        <taxon>Dimargaritaceae</taxon>
        <taxon>Dispira</taxon>
    </lineage>
</organism>
<keyword evidence="10 11" id="KW-0131">Cell cycle</keyword>
<evidence type="ECO:0000256" key="7">
    <source>
        <dbReference type="ARBA" id="ARBA00022776"/>
    </source>
</evidence>
<evidence type="ECO:0000256" key="5">
    <source>
        <dbReference type="ARBA" id="ARBA00022701"/>
    </source>
</evidence>
<dbReference type="InterPro" id="IPR001680">
    <property type="entry name" value="WD40_rpt"/>
</dbReference>
<dbReference type="PROSITE" id="PS50082">
    <property type="entry name" value="WD_REPEATS_2"/>
    <property type="match status" value="7"/>
</dbReference>
<dbReference type="GO" id="GO:0051012">
    <property type="term" value="P:microtubule sliding"/>
    <property type="evidence" value="ECO:0007669"/>
    <property type="project" value="UniProtKB-UniRule"/>
</dbReference>
<dbReference type="Gene3D" id="1.20.960.30">
    <property type="match status" value="1"/>
</dbReference>
<dbReference type="PRINTS" id="PR00320">
    <property type="entry name" value="GPROTEINBRPT"/>
</dbReference>
<feature type="repeat" description="WD" evidence="12">
    <location>
        <begin position="178"/>
        <end position="213"/>
    </location>
</feature>
<evidence type="ECO:0000256" key="6">
    <source>
        <dbReference type="ARBA" id="ARBA00022737"/>
    </source>
</evidence>
<comment type="domain">
    <text evidence="11">Dimerization mediated by the LisH domain may be required to activate dynein.</text>
</comment>
<dbReference type="PANTHER" id="PTHR19848:SF8">
    <property type="entry name" value="F-BOX AND WD REPEAT DOMAIN CONTAINING 7"/>
    <property type="match status" value="1"/>
</dbReference>
<evidence type="ECO:0000313" key="14">
    <source>
        <dbReference type="Proteomes" id="UP001150925"/>
    </source>
</evidence>
<feature type="repeat" description="WD" evidence="12">
    <location>
        <begin position="433"/>
        <end position="467"/>
    </location>
</feature>
<evidence type="ECO:0000256" key="12">
    <source>
        <dbReference type="PROSITE-ProRule" id="PRU00221"/>
    </source>
</evidence>
<evidence type="ECO:0000256" key="3">
    <source>
        <dbReference type="ARBA" id="ARBA00022574"/>
    </source>
</evidence>
<keyword evidence="2 11" id="KW-0963">Cytoplasm</keyword>
<comment type="caution">
    <text evidence="13">The sequence shown here is derived from an EMBL/GenBank/DDBJ whole genome shotgun (WGS) entry which is preliminary data.</text>
</comment>
<keyword evidence="9 11" id="KW-0206">Cytoskeleton</keyword>
<dbReference type="InterPro" id="IPR006594">
    <property type="entry name" value="LisH"/>
</dbReference>
<dbReference type="SUPFAM" id="SSF50978">
    <property type="entry name" value="WD40 repeat-like"/>
    <property type="match status" value="1"/>
</dbReference>
<keyword evidence="3 12" id="KW-0853">WD repeat</keyword>
<dbReference type="Pfam" id="PF00400">
    <property type="entry name" value="WD40"/>
    <property type="match status" value="7"/>
</dbReference>
<keyword evidence="1 11" id="KW-0813">Transport</keyword>
<evidence type="ECO:0000313" key="13">
    <source>
        <dbReference type="EMBL" id="KAJ1968847.1"/>
    </source>
</evidence>
<evidence type="ECO:0000256" key="1">
    <source>
        <dbReference type="ARBA" id="ARBA00022448"/>
    </source>
</evidence>
<sequence>MASRTTSVLPPRKKQELPSATLLYSVNPDSALALRVLEQLAIESDVGEDFLHTSGYHESFEALKKETANEDFTHDPKSKYAGLLEKKWNTFVRLQLRIMELESKISTLEEELKNAPVRKATKSVDWIPRPPAKFSLKGHRSPITRVSFHPVFNVLASASEDDTIKIWDYETGEFERTLKGHTKTVQDIAFDPKGNFLVSCSADLTIRLWDLNNDYQCVKTLFGHDHCVSSVRFLPSGDKIVSASRDKTIRVWEVSSGYCLKTIQGHGEWVRYVSVSDDARWFITASNDQSVRVWDVGSGECKFDLRGHDHVVECAQFAPVNSYTFIRQFLGLTPATSAQRAKSPTSSAAAGSLMNGAGGEPSPGHYAVSGSRDKLLKLWDTSTGQLLHTYRGHDNWVREVVFHPSGKFMLSVSDDKTIKIWELATGRCMKTLNEAHTHFITCISFSTVSPVVATGSVDQEVKVWECR</sequence>
<dbReference type="InterPro" id="IPR017252">
    <property type="entry name" value="Dynein_regulator_LIS1"/>
</dbReference>
<dbReference type="EMBL" id="JANBPY010000128">
    <property type="protein sequence ID" value="KAJ1968847.1"/>
    <property type="molecule type" value="Genomic_DNA"/>
</dbReference>
<dbReference type="HAMAP" id="MF_03141">
    <property type="entry name" value="lis1"/>
    <property type="match status" value="1"/>
</dbReference>
<dbReference type="GO" id="GO:0070840">
    <property type="term" value="F:dynein complex binding"/>
    <property type="evidence" value="ECO:0007669"/>
    <property type="project" value="UniProtKB-UniRule"/>
</dbReference>
<dbReference type="SMART" id="SM00320">
    <property type="entry name" value="WD40"/>
    <property type="match status" value="7"/>
</dbReference>
<dbReference type="GO" id="GO:0051301">
    <property type="term" value="P:cell division"/>
    <property type="evidence" value="ECO:0007669"/>
    <property type="project" value="UniProtKB-KW"/>
</dbReference>
<accession>A0A9W8ATB3</accession>
<dbReference type="PROSITE" id="PS00678">
    <property type="entry name" value="WD_REPEATS_1"/>
    <property type="match status" value="4"/>
</dbReference>
<dbReference type="InterPro" id="IPR036322">
    <property type="entry name" value="WD40_repeat_dom_sf"/>
</dbReference>
<feature type="repeat" description="WD" evidence="12">
    <location>
        <begin position="136"/>
        <end position="177"/>
    </location>
</feature>
<dbReference type="GO" id="GO:0000922">
    <property type="term" value="C:spindle pole"/>
    <property type="evidence" value="ECO:0007669"/>
    <property type="project" value="UniProtKB-SubCell"/>
</dbReference>
<evidence type="ECO:0000256" key="10">
    <source>
        <dbReference type="ARBA" id="ARBA00023306"/>
    </source>
</evidence>
<feature type="repeat" description="WD" evidence="12">
    <location>
        <begin position="390"/>
        <end position="431"/>
    </location>
</feature>
<dbReference type="OrthoDB" id="10264588at2759"/>
<comment type="subunit">
    <text evidence="11">Self-associates. Interacts with NDL1 and dynein.</text>
</comment>
<comment type="subcellular location">
    <subcellularLocation>
        <location evidence="11">Cytoplasm</location>
        <location evidence="11">Cytoskeleton</location>
    </subcellularLocation>
    <subcellularLocation>
        <location evidence="11">Cytoplasm</location>
        <location evidence="11">Cytoskeleton</location>
        <location evidence="11">Spindle pole</location>
    </subcellularLocation>
    <text evidence="11">Localizes to the plus ends of microtubules at the hyphal tip and the mitotic spindle poles.</text>
</comment>
<evidence type="ECO:0000256" key="9">
    <source>
        <dbReference type="ARBA" id="ARBA00023212"/>
    </source>
</evidence>
<name>A0A9W8ATB3_9FUNG</name>
<evidence type="ECO:0000256" key="11">
    <source>
        <dbReference type="HAMAP-Rule" id="MF_03141"/>
    </source>
</evidence>
<feature type="repeat" description="WD" evidence="12">
    <location>
        <begin position="364"/>
        <end position="389"/>
    </location>
</feature>
<dbReference type="CDD" id="cd00200">
    <property type="entry name" value="WD40"/>
    <property type="match status" value="1"/>
</dbReference>
<dbReference type="Proteomes" id="UP001150925">
    <property type="component" value="Unassembled WGS sequence"/>
</dbReference>
<dbReference type="InterPro" id="IPR020472">
    <property type="entry name" value="WD40_PAC1"/>
</dbReference>
<comment type="function">
    <text evidence="11">Positively regulates the activity of the minus-end directed microtubule motor protein dynein. May enhance dynein-mediated microtubule sliding by targeting dynein to the microtubule plus end. Required for nuclear migration during vegetative growth as well as development. Required for retrograde early endosome (EE) transport from the hyphal tip. Required for localization of dynein to the mitotic spindle poles. Recruits additional proteins to the dynein complex at SPBs.</text>
</comment>
<keyword evidence="7 11" id="KW-0498">Mitosis</keyword>
<feature type="repeat" description="WD" evidence="12">
    <location>
        <begin position="263"/>
        <end position="304"/>
    </location>
</feature>
<keyword evidence="8 11" id="KW-0175">Coiled coil</keyword>
<dbReference type="Gene3D" id="2.130.10.10">
    <property type="entry name" value="YVTN repeat-like/Quinoprotein amine dehydrogenase"/>
    <property type="match status" value="1"/>
</dbReference>
<keyword evidence="4 11" id="KW-0132">Cell division</keyword>
<dbReference type="InterPro" id="IPR019775">
    <property type="entry name" value="WD40_repeat_CS"/>
</dbReference>
<feature type="coiled-coil region" evidence="11">
    <location>
        <begin position="91"/>
        <end position="118"/>
    </location>
</feature>
<protein>
    <recommendedName>
        <fullName evidence="11">Nuclear distribution protein PAC1</fullName>
    </recommendedName>
    <alternativeName>
        <fullName evidence="11">Lissencephaly-1 homolog</fullName>
        <shortName evidence="11">LIS-1</shortName>
    </alternativeName>
    <alternativeName>
        <fullName evidence="11">nudF homolog</fullName>
    </alternativeName>
</protein>
<reference evidence="13" key="1">
    <citation type="submission" date="2022-07" db="EMBL/GenBank/DDBJ databases">
        <title>Phylogenomic reconstructions and comparative analyses of Kickxellomycotina fungi.</title>
        <authorList>
            <person name="Reynolds N.K."/>
            <person name="Stajich J.E."/>
            <person name="Barry K."/>
            <person name="Grigoriev I.V."/>
            <person name="Crous P."/>
            <person name="Smith M.E."/>
        </authorList>
    </citation>
    <scope>NUCLEOTIDE SEQUENCE</scope>
    <source>
        <strain evidence="13">RSA 1196</strain>
    </source>
</reference>
<comment type="similarity">
    <text evidence="11">Belongs to the WD repeat LIS1/nudF family.</text>
</comment>
<dbReference type="PROSITE" id="PS50294">
    <property type="entry name" value="WD_REPEATS_REGION"/>
    <property type="match status" value="6"/>
</dbReference>
<dbReference type="InterPro" id="IPR037190">
    <property type="entry name" value="LIS1_N"/>
</dbReference>
<dbReference type="PROSITE" id="PS50896">
    <property type="entry name" value="LISH"/>
    <property type="match status" value="1"/>
</dbReference>
<keyword evidence="14" id="KW-1185">Reference proteome</keyword>
<evidence type="ECO:0000256" key="8">
    <source>
        <dbReference type="ARBA" id="ARBA00023054"/>
    </source>
</evidence>
<proteinExistence type="inferred from homology"/>
<dbReference type="PANTHER" id="PTHR19848">
    <property type="entry name" value="WD40 REPEAT PROTEIN"/>
    <property type="match status" value="1"/>
</dbReference>
<dbReference type="PIRSF" id="PIRSF037647">
    <property type="entry name" value="Dynein_regulator_Lis1"/>
    <property type="match status" value="1"/>
</dbReference>
<dbReference type="GO" id="GO:0005737">
    <property type="term" value="C:cytoplasm"/>
    <property type="evidence" value="ECO:0007669"/>
    <property type="project" value="UniProtKB-UniRule"/>
</dbReference>
<dbReference type="InterPro" id="IPR015943">
    <property type="entry name" value="WD40/YVTN_repeat-like_dom_sf"/>
</dbReference>
<dbReference type="SUPFAM" id="SSF109925">
    <property type="entry name" value="Lissencephaly-1 protein (Lis-1, PAF-AH alpha) N-terminal domain"/>
    <property type="match status" value="1"/>
</dbReference>